<gene>
    <name evidence="2" type="ORF">GHO39_25190</name>
    <name evidence="1" type="ORF">GHO40_24900</name>
</gene>
<evidence type="ECO:0000313" key="4">
    <source>
        <dbReference type="Proteomes" id="UP000489190"/>
    </source>
</evidence>
<proteinExistence type="predicted"/>
<sequence length="152" mass="17520">MSKSFVRLDTFLSNDKKHIFSRCQFVFPSTTIGDYNQTTLTNTLIVAFEDLTTRLNKYHLKKCTLKNINTELPLLISHNIRNSCLPIGVESFDGDQAAFFLIEHEEKIALKPWNSNSITLENLSLLKFKHEIIITTEKLKKQKTFLTNHSST</sequence>
<protein>
    <submittedName>
        <fullName evidence="2">Uncharacterized protein</fullName>
    </submittedName>
</protein>
<reference evidence="3 4" key="1">
    <citation type="submission" date="2019-10" db="EMBL/GenBank/DDBJ databases">
        <title>Evaluation of single-gene subtyping targets for Pseudomonas.</title>
        <authorList>
            <person name="Reichler S.J."/>
            <person name="Orsi R.H."/>
            <person name="Wiedmann M."/>
            <person name="Martin N.H."/>
            <person name="Murphy S.I."/>
        </authorList>
    </citation>
    <scope>NUCLEOTIDE SEQUENCE [LARGE SCALE GENOMIC DNA]</scope>
    <source>
        <strain evidence="2 4">FSL R10-3254</strain>
        <strain evidence="1 3">FSL R10-3257</strain>
    </source>
</reference>
<dbReference type="RefSeq" id="WP_153330742.1">
    <property type="nucleotide sequence ID" value="NZ_WIWI01000103.1"/>
</dbReference>
<evidence type="ECO:0000313" key="1">
    <source>
        <dbReference type="EMBL" id="MQT49931.1"/>
    </source>
</evidence>
<evidence type="ECO:0000313" key="3">
    <source>
        <dbReference type="Proteomes" id="UP000441404"/>
    </source>
</evidence>
<evidence type="ECO:0000313" key="2">
    <source>
        <dbReference type="EMBL" id="MQT92400.1"/>
    </source>
</evidence>
<comment type="caution">
    <text evidence="2">The sequence shown here is derived from an EMBL/GenBank/DDBJ whole genome shotgun (WGS) entry which is preliminary data.</text>
</comment>
<dbReference type="Proteomes" id="UP000441404">
    <property type="component" value="Unassembled WGS sequence"/>
</dbReference>
<dbReference type="Proteomes" id="UP000489190">
    <property type="component" value="Unassembled WGS sequence"/>
</dbReference>
<dbReference type="AlphaFoldDB" id="A0A6A7YM04"/>
<dbReference type="EMBL" id="WIWJ01000075">
    <property type="protein sequence ID" value="MQT49931.1"/>
    <property type="molecule type" value="Genomic_DNA"/>
</dbReference>
<organism evidence="2 4">
    <name type="scientific">Pseudomonas helleri</name>
    <dbReference type="NCBI Taxonomy" id="1608996"/>
    <lineage>
        <taxon>Bacteria</taxon>
        <taxon>Pseudomonadati</taxon>
        <taxon>Pseudomonadota</taxon>
        <taxon>Gammaproteobacteria</taxon>
        <taxon>Pseudomonadales</taxon>
        <taxon>Pseudomonadaceae</taxon>
        <taxon>Pseudomonas</taxon>
    </lineage>
</organism>
<accession>A0A6A7YM04</accession>
<name>A0A6A7YM04_9PSED</name>
<dbReference type="EMBL" id="WIWI01000103">
    <property type="protein sequence ID" value="MQT92400.1"/>
    <property type="molecule type" value="Genomic_DNA"/>
</dbReference>